<sequence length="182" mass="20592">MEEYKIASSVNVGETMAPALQHREVKLTMTQLGNILHYNQSTISRFANGKQNVPFEVLQQLLEEVPDPFLAMDISNKLIGVTVPVINGSHVIKEPLAMAIKAVKEAKEAVEAIIESEDEYTTPSDYWTREQHADPEQSINESLDAILFLQNYVAFACRETGLNFQEVLTKRTQKWRREGITN</sequence>
<gene>
    <name evidence="1" type="ORF">ACFQZ7_06295</name>
</gene>
<dbReference type="EMBL" id="JBHTIO010000032">
    <property type="protein sequence ID" value="MFD0897347.1"/>
    <property type="molecule type" value="Genomic_DNA"/>
</dbReference>
<organism evidence="1 2">
    <name type="scientific">Loigolactobacillus binensis</name>
    <dbReference type="NCBI Taxonomy" id="2559922"/>
    <lineage>
        <taxon>Bacteria</taxon>
        <taxon>Bacillati</taxon>
        <taxon>Bacillota</taxon>
        <taxon>Bacilli</taxon>
        <taxon>Lactobacillales</taxon>
        <taxon>Lactobacillaceae</taxon>
        <taxon>Loigolactobacillus</taxon>
    </lineage>
</organism>
<dbReference type="Proteomes" id="UP001597104">
    <property type="component" value="Unassembled WGS sequence"/>
</dbReference>
<reference evidence="2" key="1">
    <citation type="journal article" date="2019" name="Int. J. Syst. Evol. Microbiol.">
        <title>The Global Catalogue of Microorganisms (GCM) 10K type strain sequencing project: providing services to taxonomists for standard genome sequencing and annotation.</title>
        <authorList>
            <consortium name="The Broad Institute Genomics Platform"/>
            <consortium name="The Broad Institute Genome Sequencing Center for Infectious Disease"/>
            <person name="Wu L."/>
            <person name="Ma J."/>
        </authorList>
    </citation>
    <scope>NUCLEOTIDE SEQUENCE [LARGE SCALE GENOMIC DNA]</scope>
    <source>
        <strain evidence="2">CCM 8925</strain>
    </source>
</reference>
<proteinExistence type="predicted"/>
<dbReference type="InterPro" id="IPR001387">
    <property type="entry name" value="Cro/C1-type_HTH"/>
</dbReference>
<evidence type="ECO:0000313" key="2">
    <source>
        <dbReference type="Proteomes" id="UP001597104"/>
    </source>
</evidence>
<dbReference type="SUPFAM" id="SSF47413">
    <property type="entry name" value="lambda repressor-like DNA-binding domains"/>
    <property type="match status" value="1"/>
</dbReference>
<evidence type="ECO:0000313" key="1">
    <source>
        <dbReference type="EMBL" id="MFD0897347.1"/>
    </source>
</evidence>
<dbReference type="RefSeq" id="WP_137637206.1">
    <property type="nucleotide sequence ID" value="NZ_BJDN01000006.1"/>
</dbReference>
<comment type="caution">
    <text evidence="1">The sequence shown here is derived from an EMBL/GenBank/DDBJ whole genome shotgun (WGS) entry which is preliminary data.</text>
</comment>
<protein>
    <submittedName>
        <fullName evidence="1">Helix-turn-helix domain-containing protein</fullName>
    </submittedName>
</protein>
<name>A0ABW3ED94_9LACO</name>
<accession>A0ABW3ED94</accession>
<dbReference type="Gene3D" id="1.10.260.40">
    <property type="entry name" value="lambda repressor-like DNA-binding domains"/>
    <property type="match status" value="1"/>
</dbReference>
<keyword evidence="2" id="KW-1185">Reference proteome</keyword>
<dbReference type="CDD" id="cd00093">
    <property type="entry name" value="HTH_XRE"/>
    <property type="match status" value="1"/>
</dbReference>
<dbReference type="InterPro" id="IPR010982">
    <property type="entry name" value="Lambda_DNA-bd_dom_sf"/>
</dbReference>